<name>A0A401T3U8_CHIPU</name>
<feature type="region of interest" description="Disordered" evidence="1">
    <location>
        <begin position="234"/>
        <end position="253"/>
    </location>
</feature>
<keyword evidence="3" id="KW-1185">Reference proteome</keyword>
<dbReference type="Proteomes" id="UP000287033">
    <property type="component" value="Unassembled WGS sequence"/>
</dbReference>
<sequence>MLNDKDLQNQSEMIELSPKLFKTLVKLLRDAAVEKPSSTVGIAVVEKDRGGVKMNSAGLSNINSMLEKIYHEAEMLKVANSETLAPLLLEDIATVASVRKTQPTSKENTAASMSQAKSENLTKQVVMGNVSESNASVGEPGTKFLPAQVAKVIHQLLQNASLAERLQMINTHYLYGHGRKFSKLFAKLNEVIAVAPKMLTVDRKEDLLMSERILLKILNLSNSALQDLKGRLSGDAAGNAEPDESSSMRNELSEQNSKWKEFNQINHFVQMFYKLEENLSSLKLVLESLSKGKKQEFELAQQLLDQSLKLVTQLEQIPWLKGKNAFIDFELEALRDFAGVLSDAEFTQQKPSVRSNLMYKREDVISN</sequence>
<evidence type="ECO:0000313" key="2">
    <source>
        <dbReference type="EMBL" id="GCC37346.1"/>
    </source>
</evidence>
<reference evidence="2 3" key="1">
    <citation type="journal article" date="2018" name="Nat. Ecol. Evol.">
        <title>Shark genomes provide insights into elasmobranch evolution and the origin of vertebrates.</title>
        <authorList>
            <person name="Hara Y"/>
            <person name="Yamaguchi K"/>
            <person name="Onimaru K"/>
            <person name="Kadota M"/>
            <person name="Koyanagi M"/>
            <person name="Keeley SD"/>
            <person name="Tatsumi K"/>
            <person name="Tanaka K"/>
            <person name="Motone F"/>
            <person name="Kageyama Y"/>
            <person name="Nozu R"/>
            <person name="Adachi N"/>
            <person name="Nishimura O"/>
            <person name="Nakagawa R"/>
            <person name="Tanegashima C"/>
            <person name="Kiyatake I"/>
            <person name="Matsumoto R"/>
            <person name="Murakumo K"/>
            <person name="Nishida K"/>
            <person name="Terakita A"/>
            <person name="Kuratani S"/>
            <person name="Sato K"/>
            <person name="Hyodo S Kuraku.S."/>
        </authorList>
    </citation>
    <scope>NUCLEOTIDE SEQUENCE [LARGE SCALE GENOMIC DNA]</scope>
</reference>
<gene>
    <name evidence="2" type="ORF">chiPu_0015850</name>
</gene>
<comment type="caution">
    <text evidence="2">The sequence shown here is derived from an EMBL/GenBank/DDBJ whole genome shotgun (WGS) entry which is preliminary data.</text>
</comment>
<organism evidence="2 3">
    <name type="scientific">Chiloscyllium punctatum</name>
    <name type="common">Brownbanded bambooshark</name>
    <name type="synonym">Hemiscyllium punctatum</name>
    <dbReference type="NCBI Taxonomy" id="137246"/>
    <lineage>
        <taxon>Eukaryota</taxon>
        <taxon>Metazoa</taxon>
        <taxon>Chordata</taxon>
        <taxon>Craniata</taxon>
        <taxon>Vertebrata</taxon>
        <taxon>Chondrichthyes</taxon>
        <taxon>Elasmobranchii</taxon>
        <taxon>Galeomorphii</taxon>
        <taxon>Galeoidea</taxon>
        <taxon>Orectolobiformes</taxon>
        <taxon>Hemiscylliidae</taxon>
        <taxon>Chiloscyllium</taxon>
    </lineage>
</organism>
<dbReference type="OrthoDB" id="9942337at2759"/>
<evidence type="ECO:0000313" key="3">
    <source>
        <dbReference type="Proteomes" id="UP000287033"/>
    </source>
</evidence>
<evidence type="ECO:0000256" key="1">
    <source>
        <dbReference type="SAM" id="MobiDB-lite"/>
    </source>
</evidence>
<dbReference type="OMA" id="QLEQIPW"/>
<accession>A0A401T3U8</accession>
<dbReference type="EMBL" id="BEZZ01000983">
    <property type="protein sequence ID" value="GCC37346.1"/>
    <property type="molecule type" value="Genomic_DNA"/>
</dbReference>
<protein>
    <submittedName>
        <fullName evidence="2">Uncharacterized protein</fullName>
    </submittedName>
</protein>
<proteinExistence type="predicted"/>
<dbReference type="AlphaFoldDB" id="A0A401T3U8"/>